<dbReference type="EMBL" id="CP014168">
    <property type="protein sequence ID" value="AOH84227.1"/>
    <property type="molecule type" value="Genomic_DNA"/>
</dbReference>
<evidence type="ECO:0000313" key="3">
    <source>
        <dbReference type="EMBL" id="AOH84227.1"/>
    </source>
</evidence>
<dbReference type="GO" id="GO:0016989">
    <property type="term" value="F:sigma factor antagonist activity"/>
    <property type="evidence" value="ECO:0007669"/>
    <property type="project" value="TreeGrafter"/>
</dbReference>
<proteinExistence type="predicted"/>
<keyword evidence="4" id="KW-1185">Reference proteome</keyword>
<dbReference type="Proteomes" id="UP000094256">
    <property type="component" value="Chromosome"/>
</dbReference>
<dbReference type="PIRSF" id="PIRSF018266">
    <property type="entry name" value="FecR"/>
    <property type="match status" value="1"/>
</dbReference>
<keyword evidence="1" id="KW-0472">Membrane</keyword>
<dbReference type="Gene3D" id="2.60.120.1440">
    <property type="match status" value="1"/>
</dbReference>
<reference evidence="3 4" key="1">
    <citation type="submission" date="2016-01" db="EMBL/GenBank/DDBJ databases">
        <title>Complete genome and mega plasmid sequence of Sphingomonas panacis DCY99 elicits systemic resistance in rice to Xanthomonas oryzae.</title>
        <authorList>
            <person name="Kim Y.J."/>
            <person name="Yang D.C."/>
            <person name="Sing P."/>
        </authorList>
    </citation>
    <scope>NUCLEOTIDE SEQUENCE [LARGE SCALE GENOMIC DNA]</scope>
    <source>
        <strain evidence="3 4">DCY99</strain>
    </source>
</reference>
<feature type="transmembrane region" description="Helical" evidence="1">
    <location>
        <begin position="75"/>
        <end position="95"/>
    </location>
</feature>
<evidence type="ECO:0000259" key="2">
    <source>
        <dbReference type="Pfam" id="PF04773"/>
    </source>
</evidence>
<dbReference type="Pfam" id="PF04773">
    <property type="entry name" value="FecR"/>
    <property type="match status" value="1"/>
</dbReference>
<dbReference type="OrthoDB" id="9771237at2"/>
<protein>
    <recommendedName>
        <fullName evidence="2">FecR protein domain-containing protein</fullName>
    </recommendedName>
</protein>
<accession>A0A1B3Z9Y6</accession>
<organism evidence="3 4">
    <name type="scientific">Sphingomonas panacis</name>
    <dbReference type="NCBI Taxonomy" id="1560345"/>
    <lineage>
        <taxon>Bacteria</taxon>
        <taxon>Pseudomonadati</taxon>
        <taxon>Pseudomonadota</taxon>
        <taxon>Alphaproteobacteria</taxon>
        <taxon>Sphingomonadales</taxon>
        <taxon>Sphingomonadaceae</taxon>
        <taxon>Sphingomonas</taxon>
    </lineage>
</organism>
<sequence length="312" mass="32839">MTDAITEAAARWHAAQDDDTMDWDGFTEWLEESPAHRDAYDAVALLDDRIDRAIPALRDLLPEAQPVGPRRHLRVVGWSAAAAALLVGAIGFSTWQTTQPGTAEIALYRAPAGQTRAVALASGSRATLAPGATLRVSNGAQVALEGKGYFEIRHDPAHPFTVTAGAYQIRDIGTRFEVVSDAGMLRVAVAEGTVGVTSRTANGEVVVGAGKTLTAFAADQLAEVRTTSPAPMAAWRGGHFSYDNEPLGLVAADISRYAGAPVLIDGVLARRRFSGIIAPGSRAVMVRNLEQLTGLDGTTEGDAIRLGDRTGG</sequence>
<evidence type="ECO:0000313" key="4">
    <source>
        <dbReference type="Proteomes" id="UP000094256"/>
    </source>
</evidence>
<feature type="domain" description="FecR protein" evidence="2">
    <location>
        <begin position="108"/>
        <end position="194"/>
    </location>
</feature>
<dbReference type="KEGG" id="span:AWL63_09830"/>
<keyword evidence="1" id="KW-0812">Transmembrane</keyword>
<dbReference type="PANTHER" id="PTHR30273">
    <property type="entry name" value="PERIPLASMIC SIGNAL SENSOR AND SIGMA FACTOR ACTIVATOR FECR-RELATED"/>
    <property type="match status" value="1"/>
</dbReference>
<dbReference type="STRING" id="1560345.AWL63_09830"/>
<dbReference type="RefSeq" id="WP_069204794.1">
    <property type="nucleotide sequence ID" value="NZ_CP014168.1"/>
</dbReference>
<dbReference type="InterPro" id="IPR006860">
    <property type="entry name" value="FecR"/>
</dbReference>
<dbReference type="InterPro" id="IPR012373">
    <property type="entry name" value="Ferrdict_sens_TM"/>
</dbReference>
<dbReference type="PANTHER" id="PTHR30273:SF2">
    <property type="entry name" value="PROTEIN FECR"/>
    <property type="match status" value="1"/>
</dbReference>
<dbReference type="AlphaFoldDB" id="A0A1B3Z9Y6"/>
<evidence type="ECO:0000256" key="1">
    <source>
        <dbReference type="SAM" id="Phobius"/>
    </source>
</evidence>
<keyword evidence="1" id="KW-1133">Transmembrane helix</keyword>
<gene>
    <name evidence="3" type="ORF">AWL63_09830</name>
</gene>
<name>A0A1B3Z9Y6_9SPHN</name>